<dbReference type="OrthoDB" id="2005453at2"/>
<organism evidence="2 3">
    <name type="scientific">Butyrivibrio hungatei</name>
    <dbReference type="NCBI Taxonomy" id="185008"/>
    <lineage>
        <taxon>Bacteria</taxon>
        <taxon>Bacillati</taxon>
        <taxon>Bacillota</taxon>
        <taxon>Clostridia</taxon>
        <taxon>Lachnospirales</taxon>
        <taxon>Lachnospiraceae</taxon>
        <taxon>Butyrivibrio</taxon>
    </lineage>
</organism>
<evidence type="ECO:0000313" key="3">
    <source>
        <dbReference type="Proteomes" id="UP000183047"/>
    </source>
</evidence>
<protein>
    <recommendedName>
        <fullName evidence="4">DUF5082 domain-containing protein</fullName>
    </recommendedName>
</protein>
<dbReference type="RefSeq" id="WP_074462481.1">
    <property type="nucleotide sequence ID" value="NZ_FMUR01000010.1"/>
</dbReference>
<dbReference type="AlphaFoldDB" id="A0A1G5ECA8"/>
<reference evidence="3" key="1">
    <citation type="submission" date="2016-10" db="EMBL/GenBank/DDBJ databases">
        <authorList>
            <person name="Varghese N."/>
            <person name="Submissions S."/>
        </authorList>
    </citation>
    <scope>NUCLEOTIDE SEQUENCE [LARGE SCALE GENOMIC DNA]</scope>
    <source>
        <strain evidence="3">XBD2006</strain>
    </source>
</reference>
<dbReference type="EMBL" id="FMUR01000010">
    <property type="protein sequence ID" value="SCY24401.1"/>
    <property type="molecule type" value="Genomic_DNA"/>
</dbReference>
<gene>
    <name evidence="2" type="ORF">SAMN02910451_01904</name>
</gene>
<name>A0A1G5ECA8_9FIRM</name>
<feature type="coiled-coil region" evidence="1">
    <location>
        <begin position="3"/>
        <end position="37"/>
    </location>
</feature>
<feature type="coiled-coil region" evidence="1">
    <location>
        <begin position="61"/>
        <end position="117"/>
    </location>
</feature>
<keyword evidence="1" id="KW-0175">Coiled coil</keyword>
<proteinExistence type="predicted"/>
<evidence type="ECO:0008006" key="4">
    <source>
        <dbReference type="Google" id="ProtNLM"/>
    </source>
</evidence>
<accession>A0A1G5ECA8</accession>
<evidence type="ECO:0000313" key="2">
    <source>
        <dbReference type="EMBL" id="SCY24401.1"/>
    </source>
</evidence>
<keyword evidence="3" id="KW-1185">Reference proteome</keyword>
<evidence type="ECO:0000256" key="1">
    <source>
        <dbReference type="SAM" id="Coils"/>
    </source>
</evidence>
<sequence length="122" mass="14383">MNRSDKRSEIKKLDEQIKEFEAKIFKLEETYKEVKIHYNNIIKKVYEPQKAYDMSPFAVCGKEAQAEAEKYKERIVTELEKSLSDTSKFLSQIVVIKEKILKEKKDCEDKKKALETELDTIS</sequence>
<dbReference type="Proteomes" id="UP000183047">
    <property type="component" value="Unassembled WGS sequence"/>
</dbReference>